<accession>A0AAD2CKQ6</accession>
<proteinExistence type="predicted"/>
<evidence type="ECO:0000256" key="5">
    <source>
        <dbReference type="ARBA" id="ARBA00023136"/>
    </source>
</evidence>
<comment type="caution">
    <text evidence="10">The sequence shown here is derived from an EMBL/GenBank/DDBJ whole genome shotgun (WGS) entry which is preliminary data.</text>
</comment>
<dbReference type="Pfam" id="PF00211">
    <property type="entry name" value="Guanylate_cyc"/>
    <property type="match status" value="1"/>
</dbReference>
<evidence type="ECO:0008006" key="12">
    <source>
        <dbReference type="Google" id="ProtNLM"/>
    </source>
</evidence>
<dbReference type="GO" id="GO:0035556">
    <property type="term" value="P:intracellular signal transduction"/>
    <property type="evidence" value="ECO:0007669"/>
    <property type="project" value="InterPro"/>
</dbReference>
<gene>
    <name evidence="10" type="ORF">CYCCA115_LOCUS5696</name>
</gene>
<dbReference type="Proteomes" id="UP001295423">
    <property type="component" value="Unassembled WGS sequence"/>
</dbReference>
<evidence type="ECO:0000313" key="10">
    <source>
        <dbReference type="EMBL" id="CAJ1937526.1"/>
    </source>
</evidence>
<dbReference type="GO" id="GO:0005886">
    <property type="term" value="C:plasma membrane"/>
    <property type="evidence" value="ECO:0007669"/>
    <property type="project" value="TreeGrafter"/>
</dbReference>
<evidence type="ECO:0000256" key="6">
    <source>
        <dbReference type="ARBA" id="ARBA00023239"/>
    </source>
</evidence>
<dbReference type="PANTHER" id="PTHR11920:SF335">
    <property type="entry name" value="GUANYLATE CYCLASE"/>
    <property type="match status" value="1"/>
</dbReference>
<dbReference type="InterPro" id="IPR029787">
    <property type="entry name" value="Nucleotide_cyclase"/>
</dbReference>
<feature type="region of interest" description="Disordered" evidence="7">
    <location>
        <begin position="790"/>
        <end position="816"/>
    </location>
</feature>
<evidence type="ECO:0000256" key="1">
    <source>
        <dbReference type="ARBA" id="ARBA00004370"/>
    </source>
</evidence>
<reference evidence="10" key="1">
    <citation type="submission" date="2023-08" db="EMBL/GenBank/DDBJ databases">
        <authorList>
            <person name="Audoor S."/>
            <person name="Bilcke G."/>
        </authorList>
    </citation>
    <scope>NUCLEOTIDE SEQUENCE</scope>
</reference>
<keyword evidence="6" id="KW-0456">Lyase</keyword>
<feature type="compositionally biased region" description="Basic and acidic residues" evidence="7">
    <location>
        <begin position="542"/>
        <end position="567"/>
    </location>
</feature>
<keyword evidence="2" id="KW-0812">Transmembrane</keyword>
<feature type="region of interest" description="Disordered" evidence="7">
    <location>
        <begin position="542"/>
        <end position="574"/>
    </location>
</feature>
<dbReference type="SUPFAM" id="SSF55073">
    <property type="entry name" value="Nucleotide cyclase"/>
    <property type="match status" value="1"/>
</dbReference>
<dbReference type="GO" id="GO:0004114">
    <property type="term" value="F:3',5'-cyclic-nucleotide phosphodiesterase activity"/>
    <property type="evidence" value="ECO:0007669"/>
    <property type="project" value="InterPro"/>
</dbReference>
<evidence type="ECO:0000259" key="9">
    <source>
        <dbReference type="PROSITE" id="PS51845"/>
    </source>
</evidence>
<keyword evidence="4" id="KW-1133">Transmembrane helix</keyword>
<dbReference type="Gene3D" id="3.30.70.1230">
    <property type="entry name" value="Nucleotide cyclase"/>
    <property type="match status" value="1"/>
</dbReference>
<dbReference type="GO" id="GO:0000166">
    <property type="term" value="F:nucleotide binding"/>
    <property type="evidence" value="ECO:0007669"/>
    <property type="project" value="UniProtKB-KW"/>
</dbReference>
<dbReference type="InterPro" id="IPR036971">
    <property type="entry name" value="PDEase_catalytic_dom_sf"/>
</dbReference>
<dbReference type="InterPro" id="IPR050401">
    <property type="entry name" value="Cyclic_nucleotide_synthase"/>
</dbReference>
<dbReference type="PROSITE" id="PS50125">
    <property type="entry name" value="GUANYLATE_CYCLASE_2"/>
    <property type="match status" value="1"/>
</dbReference>
<dbReference type="Gene3D" id="1.10.1300.10">
    <property type="entry name" value="3'5'-cyclic nucleotide phosphodiesterase, catalytic domain"/>
    <property type="match status" value="1"/>
</dbReference>
<organism evidence="10 11">
    <name type="scientific">Cylindrotheca closterium</name>
    <dbReference type="NCBI Taxonomy" id="2856"/>
    <lineage>
        <taxon>Eukaryota</taxon>
        <taxon>Sar</taxon>
        <taxon>Stramenopiles</taxon>
        <taxon>Ochrophyta</taxon>
        <taxon>Bacillariophyta</taxon>
        <taxon>Bacillariophyceae</taxon>
        <taxon>Bacillariophycidae</taxon>
        <taxon>Bacillariales</taxon>
        <taxon>Bacillariaceae</taxon>
        <taxon>Cylindrotheca</taxon>
    </lineage>
</organism>
<dbReference type="InterPro" id="IPR001054">
    <property type="entry name" value="A/G_cyclase"/>
</dbReference>
<dbReference type="GO" id="GO:0004383">
    <property type="term" value="F:guanylate cyclase activity"/>
    <property type="evidence" value="ECO:0007669"/>
    <property type="project" value="TreeGrafter"/>
</dbReference>
<evidence type="ECO:0000259" key="8">
    <source>
        <dbReference type="PROSITE" id="PS50125"/>
    </source>
</evidence>
<evidence type="ECO:0000256" key="2">
    <source>
        <dbReference type="ARBA" id="ARBA00022692"/>
    </source>
</evidence>
<feature type="domain" description="PDEase" evidence="9">
    <location>
        <begin position="849"/>
        <end position="1081"/>
    </location>
</feature>
<dbReference type="GO" id="GO:0001653">
    <property type="term" value="F:peptide receptor activity"/>
    <property type="evidence" value="ECO:0007669"/>
    <property type="project" value="TreeGrafter"/>
</dbReference>
<name>A0AAD2CKQ6_9STRA</name>
<dbReference type="GO" id="GO:0007168">
    <property type="term" value="P:receptor guanylyl cyclase signaling pathway"/>
    <property type="evidence" value="ECO:0007669"/>
    <property type="project" value="TreeGrafter"/>
</dbReference>
<dbReference type="InterPro" id="IPR002073">
    <property type="entry name" value="PDEase_catalytic_dom"/>
</dbReference>
<comment type="subcellular location">
    <subcellularLocation>
        <location evidence="1">Membrane</location>
    </subcellularLocation>
</comment>
<dbReference type="EMBL" id="CAKOGP040000657">
    <property type="protein sequence ID" value="CAJ1937526.1"/>
    <property type="molecule type" value="Genomic_DNA"/>
</dbReference>
<evidence type="ECO:0000313" key="11">
    <source>
        <dbReference type="Proteomes" id="UP001295423"/>
    </source>
</evidence>
<evidence type="ECO:0000256" key="7">
    <source>
        <dbReference type="SAM" id="MobiDB-lite"/>
    </source>
</evidence>
<dbReference type="GO" id="GO:0004016">
    <property type="term" value="F:adenylate cyclase activity"/>
    <property type="evidence" value="ECO:0007669"/>
    <property type="project" value="TreeGrafter"/>
</dbReference>
<feature type="region of interest" description="Disordered" evidence="7">
    <location>
        <begin position="1"/>
        <end position="67"/>
    </location>
</feature>
<evidence type="ECO:0000256" key="4">
    <source>
        <dbReference type="ARBA" id="ARBA00022989"/>
    </source>
</evidence>
<keyword evidence="11" id="KW-1185">Reference proteome</keyword>
<protein>
    <recommendedName>
        <fullName evidence="12">Phosphodiesterase</fullName>
    </recommendedName>
</protein>
<keyword evidence="3" id="KW-0547">Nucleotide-binding</keyword>
<dbReference type="PANTHER" id="PTHR11920">
    <property type="entry name" value="GUANYLYL CYCLASE"/>
    <property type="match status" value="1"/>
</dbReference>
<dbReference type="SMART" id="SM00471">
    <property type="entry name" value="HDc"/>
    <property type="match status" value="1"/>
</dbReference>
<dbReference type="InterPro" id="IPR003607">
    <property type="entry name" value="HD/PDEase_dom"/>
</dbReference>
<dbReference type="Pfam" id="PF00233">
    <property type="entry name" value="PDEase_I"/>
    <property type="match status" value="1"/>
</dbReference>
<dbReference type="SMART" id="SM00044">
    <property type="entry name" value="CYCc"/>
    <property type="match status" value="1"/>
</dbReference>
<dbReference type="PROSITE" id="PS51845">
    <property type="entry name" value="PDEASE_I_2"/>
    <property type="match status" value="1"/>
</dbReference>
<dbReference type="SUPFAM" id="SSF109604">
    <property type="entry name" value="HD-domain/PDEase-like"/>
    <property type="match status" value="1"/>
</dbReference>
<feature type="domain" description="Guanylate cyclase" evidence="8">
    <location>
        <begin position="598"/>
        <end position="732"/>
    </location>
</feature>
<dbReference type="AlphaFoldDB" id="A0AAD2CKQ6"/>
<dbReference type="CDD" id="cd07302">
    <property type="entry name" value="CHD"/>
    <property type="match status" value="1"/>
</dbReference>
<evidence type="ECO:0000256" key="3">
    <source>
        <dbReference type="ARBA" id="ARBA00022741"/>
    </source>
</evidence>
<keyword evidence="5" id="KW-0472">Membrane</keyword>
<sequence>MAGPGLSRTPSKRVLASEAESTTDNVRFRVESSYVDDDTANNRSTEMGMSGSEEQSRENSRSQEYSKSLEFTTASSEHFGFSRSHKRSSSYSGASKWRQESQWVQRSKYSVLAFLAVTCIGSATGMYFLTKASETAGFAEEVEDHANELVAISHQEATNIFEAISNFAVMITSYAIDTQTEFPFVTIPHFEHRGNNLRSITGAGSLTWNAFVELQDVDAWVNYTRQQDGWIQDGLNSQAKRDGTEPLVADEIPSNVYRLGRDPESGAIGTFSDTDSATKLVTWQVSPVPQNPDMVNLNLFSTPFANGIENIDGLNVLSKFMRDPRYLELDEETNLARPQSLLAQPVYKDFRDADNRDSSIIVGYLVALLPWDNFFKNIIPETHHTMDLVLSNDCGEVATLQVRGPDVVVVSNTEDTHDPEFDSMVVRHTFGQIPAKWATFDNKDRRRLQDEVQSINSYWCTYDLAIYPTEDFRAQSEDDETIFYPVGIVIIFVFTTAVFLLHDTFIARRQARIEESAARSNAIVQSLFPAQVRERLLMAGNEDKASQQITRNEEKTANSSDHAESASKNDGIGLEDGDLVTDRLLRTKPIADLFPHATVMFADICGFTAWSSVREPTQVFTLLEQIYNSFDILARKRRVFKVETIGDCYVAAAGLPDPRPDHAVAMCRFANECLIKMHSVVKKLEVRLGPDTAELGMRFGLHSGPVTAGVLRGEKSRFQLFGDTVNTASRIETTGERNRVHLSEDTARILIQSGKESWVERRDGVVAAKGKGDMVTYWLTLAQSKLKKRKANKKEATIAEEENAKPTSNSTSIGEKPASLEIPERSISLDQHITYDDRKQRLIDWNVDVLTTFLKKIQAMRAEEETDALAGKNFEHDSWRNAHADTTVLDEVREIIALPQKEQVYKRDPQSLQIGEKATAELKEYVGLIASMYHENSFHNFEHASHVTQSVTKLLTRIVTADDIDYNDYQYKKKGKEADLHQHTYGITSDPITQFACAFSALIHDVDHSGVPNAQLIKEESDVALFYKNKSVAEQNSVDLAWSLLMEPEFDALRACIYRDKDELDRFRQLVVNSVMATDIADRELGAARKARWVKAFAHSDEETEETSSALREGRIDAVNRKATIVIEHLIQASDVSHTMQHWHVYSKWNEKLFHEMYGAYKSGRAGKDPTEFWYTGELGFFDFYIIPLAKKLKECGVFGVASDEYLNYAVTNREEWERKGLDMIEKYKAAHGKTAI</sequence>